<dbReference type="PANTHER" id="PTHR33744">
    <property type="entry name" value="CARBOHYDRATE DIACID REGULATOR"/>
    <property type="match status" value="1"/>
</dbReference>
<evidence type="ECO:0000313" key="3">
    <source>
        <dbReference type="EMBL" id="WOQ70174.1"/>
    </source>
</evidence>
<evidence type="ECO:0000259" key="2">
    <source>
        <dbReference type="Pfam" id="PF13556"/>
    </source>
</evidence>
<feature type="domain" description="PucR C-terminal helix-turn-helix" evidence="2">
    <location>
        <begin position="451"/>
        <end position="509"/>
    </location>
</feature>
<gene>
    <name evidence="3" type="ORF">RYJ27_02845</name>
</gene>
<evidence type="ECO:0000259" key="1">
    <source>
        <dbReference type="Pfam" id="PF07905"/>
    </source>
</evidence>
<accession>A0AAU0MJN7</accession>
<dbReference type="InterPro" id="IPR051448">
    <property type="entry name" value="CdaR-like_regulators"/>
</dbReference>
<dbReference type="Pfam" id="PF13556">
    <property type="entry name" value="HTH_30"/>
    <property type="match status" value="1"/>
</dbReference>
<proteinExistence type="predicted"/>
<keyword evidence="4" id="KW-1185">Reference proteome</keyword>
<protein>
    <submittedName>
        <fullName evidence="3">PucR family transcriptional regulator</fullName>
    </submittedName>
</protein>
<dbReference type="KEGG" id="mliy:RYJ27_02845"/>
<dbReference type="Proteomes" id="UP001329313">
    <property type="component" value="Chromosome"/>
</dbReference>
<dbReference type="PANTHER" id="PTHR33744:SF1">
    <property type="entry name" value="DNA-BINDING TRANSCRIPTIONAL ACTIVATOR ADER"/>
    <property type="match status" value="1"/>
</dbReference>
<dbReference type="InterPro" id="IPR042070">
    <property type="entry name" value="PucR_C-HTH_sf"/>
</dbReference>
<dbReference type="Gene3D" id="1.10.10.2840">
    <property type="entry name" value="PucR C-terminal helix-turn-helix domain"/>
    <property type="match status" value="1"/>
</dbReference>
<name>A0AAU0MJN7_9MICO</name>
<dbReference type="Pfam" id="PF07905">
    <property type="entry name" value="PucR"/>
    <property type="match status" value="1"/>
</dbReference>
<sequence length="511" mass="53487">MAMDAPTPTLRALLSRAELTLRLAIPASALAPDSLDRPIRWVHSSDLADPTPFLSEGLALLTTGTQFAGFEEDDAYAAYVTRLTARGVVALGFGTEVVRAGIPEPLAAACESAGLPLFEVPYRTPFIAIARANAEAIAAQAYARRSWSLSAQHAIALAAFRTDGLGATLAELSHQIGAWVGLFDAAGQLRRSHGDSDDAAPPDVAEEARRVLRRGARASSTLRVGERGFTLQTLGRSGELRGVVAVEGELDQEARGVVTAVIAMADLALEQGRDLSRARAQLRSSLMHLLIAGHVPGARRVARGLWGGLPPAPVVVALTDTTPVRRDALRETLEGAGTDGGPSLLFGRIEDGLVITCGAADTAAHQAIADAAAEHELSVGLSDPVPWERFAAGLGQARIARARVSGTGVARFGDAVSGGILSLVDRPAAREVARARLAPVLHHDEAAGTDLVGTLRAWLENDGSGQASAAALGIHRHTLRAHVALASRLLGVDLASFTARAELWNDLRALE</sequence>
<dbReference type="InterPro" id="IPR012914">
    <property type="entry name" value="PucR_dom"/>
</dbReference>
<reference evidence="3 4" key="1">
    <citation type="submission" date="2023-10" db="EMBL/GenBank/DDBJ databases">
        <title>Y20.</title>
        <authorList>
            <person name="Zhang G."/>
            <person name="Ding Y."/>
        </authorList>
    </citation>
    <scope>NUCLEOTIDE SEQUENCE [LARGE SCALE GENOMIC DNA]</scope>
    <source>
        <strain evidence="3 4">Y20</strain>
    </source>
</reference>
<evidence type="ECO:0000313" key="4">
    <source>
        <dbReference type="Proteomes" id="UP001329313"/>
    </source>
</evidence>
<dbReference type="EMBL" id="CP137080">
    <property type="protein sequence ID" value="WOQ70174.1"/>
    <property type="molecule type" value="Genomic_DNA"/>
</dbReference>
<organism evidence="3 4">
    <name type="scientific">Microbacterium limosum</name>
    <dbReference type="NCBI Taxonomy" id="3079935"/>
    <lineage>
        <taxon>Bacteria</taxon>
        <taxon>Bacillati</taxon>
        <taxon>Actinomycetota</taxon>
        <taxon>Actinomycetes</taxon>
        <taxon>Micrococcales</taxon>
        <taxon>Microbacteriaceae</taxon>
        <taxon>Microbacterium</taxon>
    </lineage>
</organism>
<dbReference type="InterPro" id="IPR025736">
    <property type="entry name" value="PucR_C-HTH_dom"/>
</dbReference>
<dbReference type="RefSeq" id="WP_330171255.1">
    <property type="nucleotide sequence ID" value="NZ_CP137080.1"/>
</dbReference>
<dbReference type="AlphaFoldDB" id="A0AAU0MJN7"/>
<feature type="domain" description="Purine catabolism PurC-like" evidence="1">
    <location>
        <begin position="33"/>
        <end position="137"/>
    </location>
</feature>